<feature type="transmembrane region" description="Helical" evidence="1">
    <location>
        <begin position="296"/>
        <end position="318"/>
    </location>
</feature>
<dbReference type="Proteomes" id="UP001500238">
    <property type="component" value="Unassembled WGS sequence"/>
</dbReference>
<feature type="transmembrane region" description="Helical" evidence="1">
    <location>
        <begin position="338"/>
        <end position="356"/>
    </location>
</feature>
<reference evidence="4" key="1">
    <citation type="journal article" date="2019" name="Int. J. Syst. Evol. Microbiol.">
        <title>The Global Catalogue of Microorganisms (GCM) 10K type strain sequencing project: providing services to taxonomists for standard genome sequencing and annotation.</title>
        <authorList>
            <consortium name="The Broad Institute Genomics Platform"/>
            <consortium name="The Broad Institute Genome Sequencing Center for Infectious Disease"/>
            <person name="Wu L."/>
            <person name="Ma J."/>
        </authorList>
    </citation>
    <scope>NUCLEOTIDE SEQUENCE [LARGE SCALE GENOMIC DNA]</scope>
    <source>
        <strain evidence="4">JCM 14603</strain>
    </source>
</reference>
<feature type="transmembrane region" description="Helical" evidence="1">
    <location>
        <begin position="271"/>
        <end position="289"/>
    </location>
</feature>
<evidence type="ECO:0000256" key="1">
    <source>
        <dbReference type="SAM" id="Phobius"/>
    </source>
</evidence>
<organism evidence="3 4">
    <name type="scientific">Sphingomonas insulae</name>
    <dbReference type="NCBI Taxonomy" id="424800"/>
    <lineage>
        <taxon>Bacteria</taxon>
        <taxon>Pseudomonadati</taxon>
        <taxon>Pseudomonadota</taxon>
        <taxon>Alphaproteobacteria</taxon>
        <taxon>Sphingomonadales</taxon>
        <taxon>Sphingomonadaceae</taxon>
        <taxon>Sphingomonas</taxon>
    </lineage>
</organism>
<dbReference type="EMBL" id="BAAAES010000009">
    <property type="protein sequence ID" value="GAA0671868.1"/>
    <property type="molecule type" value="Genomic_DNA"/>
</dbReference>
<dbReference type="PANTHER" id="PTHR40407">
    <property type="entry name" value="MEMBRANE PROTEIN-LIKE PROTEIN"/>
    <property type="match status" value="1"/>
</dbReference>
<feature type="transmembrane region" description="Helical" evidence="1">
    <location>
        <begin position="115"/>
        <end position="133"/>
    </location>
</feature>
<feature type="transmembrane region" description="Helical" evidence="1">
    <location>
        <begin position="54"/>
        <end position="75"/>
    </location>
</feature>
<accession>A0ABP3T924</accession>
<evidence type="ECO:0000259" key="2">
    <source>
        <dbReference type="Pfam" id="PF07786"/>
    </source>
</evidence>
<sequence length="375" mass="40586">MAANARIGAIDGLRGLVMLLMLVDHARETFFYGHQVADPMDLAATSPGLFFTRLAAHLCAPVFVALTGLAAWLYGARRPAAETAAFLVKRGLFLIVLELTVVGFAWTFAWPPTTVFLQVIWAIGWSMIALAALVHLPRGWIAGIGGVIVVGHNLLDPIAFAPGQPGHTLWAILHDRGYIDLWEGARARTSYPVLPWIGAIALGYAIGPWFAASVSADTRTRNLRICGIAALVGFAIVRGLNGYGDPTPWHAGDTPLATAMSVLNVTKYPPSLDFLLLTLGVGALVLSAWPERAGRWLAVLGSAPLFFYVVHLYVLHLVRIAAAAAVGVPTAELHDVPSVAWLWLIAALLAPPLWLATRWFARRKQASGAWWMRYL</sequence>
<dbReference type="InterPro" id="IPR012429">
    <property type="entry name" value="HGSNAT_cat"/>
</dbReference>
<evidence type="ECO:0000313" key="4">
    <source>
        <dbReference type="Proteomes" id="UP001500238"/>
    </source>
</evidence>
<proteinExistence type="predicted"/>
<feature type="transmembrane region" description="Helical" evidence="1">
    <location>
        <begin position="193"/>
        <end position="211"/>
    </location>
</feature>
<feature type="domain" description="Heparan-alpha-glucosaminide N-acetyltransferase catalytic" evidence="2">
    <location>
        <begin position="6"/>
        <end position="220"/>
    </location>
</feature>
<keyword evidence="1" id="KW-0472">Membrane</keyword>
<dbReference type="PANTHER" id="PTHR40407:SF1">
    <property type="entry name" value="HEPARAN-ALPHA-GLUCOSAMINIDE N-ACETYLTRANSFERASE CATALYTIC DOMAIN-CONTAINING PROTEIN"/>
    <property type="match status" value="1"/>
</dbReference>
<comment type="caution">
    <text evidence="3">The sequence shown here is derived from an EMBL/GenBank/DDBJ whole genome shotgun (WGS) entry which is preliminary data.</text>
</comment>
<evidence type="ECO:0000313" key="3">
    <source>
        <dbReference type="EMBL" id="GAA0671868.1"/>
    </source>
</evidence>
<feature type="transmembrane region" description="Helical" evidence="1">
    <location>
        <begin position="87"/>
        <end position="109"/>
    </location>
</feature>
<keyword evidence="4" id="KW-1185">Reference proteome</keyword>
<keyword evidence="1" id="KW-1133">Transmembrane helix</keyword>
<feature type="transmembrane region" description="Helical" evidence="1">
    <location>
        <begin position="140"/>
        <end position="160"/>
    </location>
</feature>
<keyword evidence="1" id="KW-0812">Transmembrane</keyword>
<protein>
    <submittedName>
        <fullName evidence="3">DUF1624 domain-containing protein</fullName>
    </submittedName>
</protein>
<gene>
    <name evidence="3" type="ORF">GCM10009102_23660</name>
</gene>
<dbReference type="Pfam" id="PF07786">
    <property type="entry name" value="HGSNAT_cat"/>
    <property type="match status" value="1"/>
</dbReference>
<feature type="transmembrane region" description="Helical" evidence="1">
    <location>
        <begin position="223"/>
        <end position="240"/>
    </location>
</feature>
<name>A0ABP3T924_9SPHN</name>